<evidence type="ECO:0000256" key="4">
    <source>
        <dbReference type="HAMAP-Rule" id="MF_00695"/>
    </source>
</evidence>
<dbReference type="Gene3D" id="1.10.3890.10">
    <property type="entry name" value="HflD-like"/>
    <property type="match status" value="1"/>
</dbReference>
<keyword evidence="4" id="KW-0175">Coiled coil</keyword>
<dbReference type="NCBIfam" id="NF001246">
    <property type="entry name" value="PRK00218.1-2"/>
    <property type="match status" value="1"/>
</dbReference>
<name>A0A540VWI6_9GAMM</name>
<dbReference type="SUPFAM" id="SSF101322">
    <property type="entry name" value="YcfC-like"/>
    <property type="match status" value="1"/>
</dbReference>
<protein>
    <recommendedName>
        <fullName evidence="4">High frequency lysogenization protein HflD homolog</fullName>
    </recommendedName>
</protein>
<dbReference type="HAMAP" id="MF_00695">
    <property type="entry name" value="HflD_protein"/>
    <property type="match status" value="1"/>
</dbReference>
<dbReference type="PANTHER" id="PTHR38100">
    <property type="entry name" value="HIGH FREQUENCY LYSOGENIZATION PROTEIN HFLD"/>
    <property type="match status" value="1"/>
</dbReference>
<feature type="coiled-coil region" evidence="4">
    <location>
        <begin position="87"/>
        <end position="114"/>
    </location>
</feature>
<accession>A0A540VWI6</accession>
<comment type="similarity">
    <text evidence="4">Belongs to the HflD family.</text>
</comment>
<evidence type="ECO:0000256" key="3">
    <source>
        <dbReference type="ARBA" id="ARBA00023136"/>
    </source>
</evidence>
<organism evidence="5 6">
    <name type="scientific">Spiribacter salinus</name>
    <dbReference type="NCBI Taxonomy" id="1335746"/>
    <lineage>
        <taxon>Bacteria</taxon>
        <taxon>Pseudomonadati</taxon>
        <taxon>Pseudomonadota</taxon>
        <taxon>Gammaproteobacteria</taxon>
        <taxon>Chromatiales</taxon>
        <taxon>Ectothiorhodospiraceae</taxon>
        <taxon>Spiribacter</taxon>
    </lineage>
</organism>
<dbReference type="Pfam" id="PF04356">
    <property type="entry name" value="DUF489"/>
    <property type="match status" value="1"/>
</dbReference>
<sequence length="205" mass="22702">MARPDAQETMALAALFQALSEVRGIAEHGRRDSRRIRPCLQGLLGAYQGSVSELYAGADGLNSGLQTLVEHLSQPQNLQLTRYLVAIMQLERRLARDKQRLQALINDLDRARSQAQYFDAVDHSNVIDNLADIYARQISPHRPRIVVQGHAQHLQDAGNAAMIRSLLLSAIRAAGLWRANGGGRIRLVLQRRAVVESARSQLGET</sequence>
<dbReference type="STRING" id="1260251.SPISAL_05845"/>
<evidence type="ECO:0000313" key="5">
    <source>
        <dbReference type="EMBL" id="TQF01067.1"/>
    </source>
</evidence>
<comment type="subcellular location">
    <subcellularLocation>
        <location evidence="4">Cytoplasm</location>
    </subcellularLocation>
    <subcellularLocation>
        <location evidence="4">Cell membrane</location>
        <topology evidence="4">Peripheral membrane protein</topology>
        <orientation evidence="4">Cytoplasmic side</orientation>
    </subcellularLocation>
</comment>
<proteinExistence type="inferred from homology"/>
<reference evidence="5 6" key="1">
    <citation type="submission" date="2019-06" db="EMBL/GenBank/DDBJ databases">
        <title>Metagenome assembled Genome of Spiribacter salinus SL48-SHIP from the microbial mat of Salt Lake 48 (Novosibirsk region, Russia).</title>
        <authorList>
            <person name="Shipova A."/>
            <person name="Rozanov A.S."/>
            <person name="Bryanskaya A.V."/>
            <person name="Peltek S.E."/>
        </authorList>
    </citation>
    <scope>NUCLEOTIDE SEQUENCE [LARGE SCALE GENOMIC DNA]</scope>
    <source>
        <strain evidence="5">SL48-SHIP-2</strain>
    </source>
</reference>
<evidence type="ECO:0000313" key="6">
    <source>
        <dbReference type="Proteomes" id="UP000315400"/>
    </source>
</evidence>
<dbReference type="PANTHER" id="PTHR38100:SF1">
    <property type="entry name" value="HIGH FREQUENCY LYSOGENIZATION PROTEIN HFLD"/>
    <property type="match status" value="1"/>
</dbReference>
<dbReference type="EMBL" id="VIFK01000001">
    <property type="protein sequence ID" value="TQF01067.1"/>
    <property type="molecule type" value="Genomic_DNA"/>
</dbReference>
<dbReference type="InterPro" id="IPR035932">
    <property type="entry name" value="HflD-like_sf"/>
</dbReference>
<evidence type="ECO:0000256" key="2">
    <source>
        <dbReference type="ARBA" id="ARBA00022490"/>
    </source>
</evidence>
<evidence type="ECO:0000256" key="1">
    <source>
        <dbReference type="ARBA" id="ARBA00022475"/>
    </source>
</evidence>
<dbReference type="InterPro" id="IPR007451">
    <property type="entry name" value="HflD"/>
</dbReference>
<comment type="caution">
    <text evidence="5">The sequence shown here is derived from an EMBL/GenBank/DDBJ whole genome shotgun (WGS) entry which is preliminary data.</text>
</comment>
<dbReference type="Proteomes" id="UP000315400">
    <property type="component" value="Unassembled WGS sequence"/>
</dbReference>
<keyword evidence="2 4" id="KW-0963">Cytoplasm</keyword>
<dbReference type="GO" id="GO:0005737">
    <property type="term" value="C:cytoplasm"/>
    <property type="evidence" value="ECO:0007669"/>
    <property type="project" value="UniProtKB-SubCell"/>
</dbReference>
<gene>
    <name evidence="4 5" type="primary">hflD</name>
    <name evidence="5" type="ORF">FKY71_00355</name>
</gene>
<keyword evidence="3 4" id="KW-0472">Membrane</keyword>
<dbReference type="AlphaFoldDB" id="A0A540VWI6"/>
<dbReference type="GO" id="GO:0005886">
    <property type="term" value="C:plasma membrane"/>
    <property type="evidence" value="ECO:0007669"/>
    <property type="project" value="UniProtKB-SubCell"/>
</dbReference>
<keyword evidence="1 4" id="KW-1003">Cell membrane</keyword>